<gene>
    <name evidence="1" type="ORF">GQ43DRAFT_354238</name>
</gene>
<evidence type="ECO:0000313" key="2">
    <source>
        <dbReference type="Proteomes" id="UP000799536"/>
    </source>
</evidence>
<organism evidence="1 2">
    <name type="scientific">Delitschia confertaspora ATCC 74209</name>
    <dbReference type="NCBI Taxonomy" id="1513339"/>
    <lineage>
        <taxon>Eukaryota</taxon>
        <taxon>Fungi</taxon>
        <taxon>Dikarya</taxon>
        <taxon>Ascomycota</taxon>
        <taxon>Pezizomycotina</taxon>
        <taxon>Dothideomycetes</taxon>
        <taxon>Pleosporomycetidae</taxon>
        <taxon>Pleosporales</taxon>
        <taxon>Delitschiaceae</taxon>
        <taxon>Delitschia</taxon>
    </lineage>
</organism>
<dbReference type="InterPro" id="IPR036610">
    <property type="entry name" value="PEBP-like_sf"/>
</dbReference>
<reference evidence="1" key="1">
    <citation type="journal article" date="2020" name="Stud. Mycol.">
        <title>101 Dothideomycetes genomes: a test case for predicting lifestyles and emergence of pathogens.</title>
        <authorList>
            <person name="Haridas S."/>
            <person name="Albert R."/>
            <person name="Binder M."/>
            <person name="Bloem J."/>
            <person name="Labutti K."/>
            <person name="Salamov A."/>
            <person name="Andreopoulos B."/>
            <person name="Baker S."/>
            <person name="Barry K."/>
            <person name="Bills G."/>
            <person name="Bluhm B."/>
            <person name="Cannon C."/>
            <person name="Castanera R."/>
            <person name="Culley D."/>
            <person name="Daum C."/>
            <person name="Ezra D."/>
            <person name="Gonzalez J."/>
            <person name="Henrissat B."/>
            <person name="Kuo A."/>
            <person name="Liang C."/>
            <person name="Lipzen A."/>
            <person name="Lutzoni F."/>
            <person name="Magnuson J."/>
            <person name="Mondo S."/>
            <person name="Nolan M."/>
            <person name="Ohm R."/>
            <person name="Pangilinan J."/>
            <person name="Park H.-J."/>
            <person name="Ramirez L."/>
            <person name="Alfaro M."/>
            <person name="Sun H."/>
            <person name="Tritt A."/>
            <person name="Yoshinaga Y."/>
            <person name="Zwiers L.-H."/>
            <person name="Turgeon B."/>
            <person name="Goodwin S."/>
            <person name="Spatafora J."/>
            <person name="Crous P."/>
            <person name="Grigoriev I."/>
        </authorList>
    </citation>
    <scope>NUCLEOTIDE SEQUENCE</scope>
    <source>
        <strain evidence="1">ATCC 74209</strain>
    </source>
</reference>
<accession>A0A9P4JQG5</accession>
<comment type="caution">
    <text evidence="1">The sequence shown here is derived from an EMBL/GenBank/DDBJ whole genome shotgun (WGS) entry which is preliminary data.</text>
</comment>
<dbReference type="Proteomes" id="UP000799536">
    <property type="component" value="Unassembled WGS sequence"/>
</dbReference>
<feature type="non-terminal residue" evidence="1">
    <location>
        <position position="177"/>
    </location>
</feature>
<dbReference type="EMBL" id="ML993891">
    <property type="protein sequence ID" value="KAF2203853.1"/>
    <property type="molecule type" value="Genomic_DNA"/>
</dbReference>
<dbReference type="SUPFAM" id="SSF49777">
    <property type="entry name" value="PEBP-like"/>
    <property type="match status" value="1"/>
</dbReference>
<feature type="non-terminal residue" evidence="1">
    <location>
        <position position="1"/>
    </location>
</feature>
<dbReference type="AlphaFoldDB" id="A0A9P4JQG5"/>
<proteinExistence type="predicted"/>
<dbReference type="InterPro" id="IPR035810">
    <property type="entry name" value="PEBP_euk"/>
</dbReference>
<dbReference type="OrthoDB" id="5231984at2759"/>
<dbReference type="CDD" id="cd00866">
    <property type="entry name" value="PEBP_euk"/>
    <property type="match status" value="1"/>
</dbReference>
<name>A0A9P4JQG5_9PLEO</name>
<evidence type="ECO:0000313" key="1">
    <source>
        <dbReference type="EMBL" id="KAF2203853.1"/>
    </source>
</evidence>
<dbReference type="Gene3D" id="3.90.280.10">
    <property type="entry name" value="PEBP-like"/>
    <property type="match status" value="1"/>
</dbReference>
<sequence>AQKQSKIIPPDLSIGFASSGIDIQVSFTGKAIDDFPDGSIFSPNDVRTTPTFAFGDSSGIVTQALYTILLIDTTCTEPRILHFAQTNFKYDFDITNLRSDTKPLLEYKPPGFFEEKGDDRKYSFVMYSQPDRENISELKLPKEGEVFDVQKFRDDNGYEDPEAGIGMVVKLGGSANC</sequence>
<protein>
    <submittedName>
        <fullName evidence="1">Uncharacterized protein</fullName>
    </submittedName>
</protein>
<keyword evidence="2" id="KW-1185">Reference proteome</keyword>